<accession>A0ABV0MEP1</accession>
<gene>
    <name evidence="2" type="ORF">GOODEAATRI_003309</name>
</gene>
<sequence length="93" mass="10691">MNRIFEENCTTTIEGYQYPFCACVCIRVCVRMRVYVEHYLSVLFCLVASLYVVVADYLFLAQIIADMYIAFPTPTADLTVFVSWADLIPPLFV</sequence>
<keyword evidence="3" id="KW-1185">Reference proteome</keyword>
<reference evidence="2 3" key="1">
    <citation type="submission" date="2021-06" db="EMBL/GenBank/DDBJ databases">
        <authorList>
            <person name="Palmer J.M."/>
        </authorList>
    </citation>
    <scope>NUCLEOTIDE SEQUENCE [LARGE SCALE GENOMIC DNA]</scope>
    <source>
        <strain evidence="2 3">GA_2019</strain>
        <tissue evidence="2">Muscle</tissue>
    </source>
</reference>
<dbReference type="Proteomes" id="UP001476798">
    <property type="component" value="Unassembled WGS sequence"/>
</dbReference>
<organism evidence="2 3">
    <name type="scientific">Goodea atripinnis</name>
    <dbReference type="NCBI Taxonomy" id="208336"/>
    <lineage>
        <taxon>Eukaryota</taxon>
        <taxon>Metazoa</taxon>
        <taxon>Chordata</taxon>
        <taxon>Craniata</taxon>
        <taxon>Vertebrata</taxon>
        <taxon>Euteleostomi</taxon>
        <taxon>Actinopterygii</taxon>
        <taxon>Neopterygii</taxon>
        <taxon>Teleostei</taxon>
        <taxon>Neoteleostei</taxon>
        <taxon>Acanthomorphata</taxon>
        <taxon>Ovalentaria</taxon>
        <taxon>Atherinomorphae</taxon>
        <taxon>Cyprinodontiformes</taxon>
        <taxon>Goodeidae</taxon>
        <taxon>Goodea</taxon>
    </lineage>
</organism>
<keyword evidence="1" id="KW-1133">Transmembrane helix</keyword>
<keyword evidence="1" id="KW-0472">Membrane</keyword>
<dbReference type="EMBL" id="JAHRIO010000126">
    <property type="protein sequence ID" value="MEQ2157590.1"/>
    <property type="molecule type" value="Genomic_DNA"/>
</dbReference>
<proteinExistence type="predicted"/>
<comment type="caution">
    <text evidence="2">The sequence shown here is derived from an EMBL/GenBank/DDBJ whole genome shotgun (WGS) entry which is preliminary data.</text>
</comment>
<evidence type="ECO:0000256" key="1">
    <source>
        <dbReference type="SAM" id="Phobius"/>
    </source>
</evidence>
<protein>
    <submittedName>
        <fullName evidence="2">Uncharacterized protein</fullName>
    </submittedName>
</protein>
<feature type="transmembrane region" description="Helical" evidence="1">
    <location>
        <begin position="39"/>
        <end position="60"/>
    </location>
</feature>
<evidence type="ECO:0000313" key="3">
    <source>
        <dbReference type="Proteomes" id="UP001476798"/>
    </source>
</evidence>
<keyword evidence="1" id="KW-0812">Transmembrane</keyword>
<name>A0ABV0MEP1_9TELE</name>
<evidence type="ECO:0000313" key="2">
    <source>
        <dbReference type="EMBL" id="MEQ2157590.1"/>
    </source>
</evidence>